<keyword evidence="5 9" id="KW-1133">Transmembrane helix</keyword>
<reference evidence="11 12" key="1">
    <citation type="journal article" date="2018" name="Nat. Ecol. Evol.">
        <title>Shark genomes provide insights into elasmobranch evolution and the origin of vertebrates.</title>
        <authorList>
            <person name="Hara Y"/>
            <person name="Yamaguchi K"/>
            <person name="Onimaru K"/>
            <person name="Kadota M"/>
            <person name="Koyanagi M"/>
            <person name="Keeley SD"/>
            <person name="Tatsumi K"/>
            <person name="Tanaka K"/>
            <person name="Motone F"/>
            <person name="Kageyama Y"/>
            <person name="Nozu R"/>
            <person name="Adachi N"/>
            <person name="Nishimura O"/>
            <person name="Nakagawa R"/>
            <person name="Tanegashima C"/>
            <person name="Kiyatake I"/>
            <person name="Matsumoto R"/>
            <person name="Murakumo K"/>
            <person name="Nishida K"/>
            <person name="Terakita A"/>
            <person name="Kuratani S"/>
            <person name="Sato K"/>
            <person name="Hyodo S Kuraku.S."/>
        </authorList>
    </citation>
    <scope>NUCLEOTIDE SEQUENCE [LARGE SCALE GENOMIC DNA]</scope>
</reference>
<evidence type="ECO:0000256" key="4">
    <source>
        <dbReference type="ARBA" id="ARBA00022729"/>
    </source>
</evidence>
<dbReference type="InterPro" id="IPR019395">
    <property type="entry name" value="Transmembrane_161A/B"/>
</dbReference>
<feature type="transmembrane region" description="Helical" evidence="9">
    <location>
        <begin position="461"/>
        <end position="479"/>
    </location>
</feature>
<keyword evidence="7" id="KW-0325">Glycoprotein</keyword>
<dbReference type="PANTHER" id="PTHR13624">
    <property type="entry name" value="RE42071P"/>
    <property type="match status" value="1"/>
</dbReference>
<keyword evidence="3 9" id="KW-0812">Transmembrane</keyword>
<feature type="transmembrane region" description="Helical" evidence="9">
    <location>
        <begin position="168"/>
        <end position="187"/>
    </location>
</feature>
<dbReference type="EMBL" id="BEZZ01000676">
    <property type="protein sequence ID" value="GCC35232.1"/>
    <property type="molecule type" value="Genomic_DNA"/>
</dbReference>
<evidence type="ECO:0000256" key="5">
    <source>
        <dbReference type="ARBA" id="ARBA00022989"/>
    </source>
</evidence>
<comment type="similarity">
    <text evidence="2">Belongs to the TMEM161 family.</text>
</comment>
<gene>
    <name evidence="11" type="ORF">chiPu_0013715</name>
</gene>
<comment type="subcellular location">
    <subcellularLocation>
        <location evidence="1">Membrane</location>
        <topology evidence="1">Multi-pass membrane protein</topology>
    </subcellularLocation>
</comment>
<keyword evidence="6 9" id="KW-0472">Membrane</keyword>
<protein>
    <recommendedName>
        <fullName evidence="8">Transmembrane protein 161A</fullName>
    </recommendedName>
</protein>
<evidence type="ECO:0000313" key="12">
    <source>
        <dbReference type="Proteomes" id="UP000287033"/>
    </source>
</evidence>
<dbReference type="AlphaFoldDB" id="A0A401SXU8"/>
<evidence type="ECO:0000313" key="11">
    <source>
        <dbReference type="EMBL" id="GCC35232.1"/>
    </source>
</evidence>
<keyword evidence="4 10" id="KW-0732">Signal</keyword>
<comment type="caution">
    <text evidence="11">The sequence shown here is derived from an EMBL/GenBank/DDBJ whole genome shotgun (WGS) entry which is preliminary data.</text>
</comment>
<dbReference type="PANTHER" id="PTHR13624:SF4">
    <property type="entry name" value="TRANSMEMBRANE PROTEIN 161A"/>
    <property type="match status" value="1"/>
</dbReference>
<feature type="transmembrane region" description="Helical" evidence="9">
    <location>
        <begin position="266"/>
        <end position="286"/>
    </location>
</feature>
<feature type="transmembrane region" description="Helical" evidence="9">
    <location>
        <begin position="103"/>
        <end position="124"/>
    </location>
</feature>
<evidence type="ECO:0000256" key="9">
    <source>
        <dbReference type="SAM" id="Phobius"/>
    </source>
</evidence>
<dbReference type="Proteomes" id="UP000287033">
    <property type="component" value="Unassembled WGS sequence"/>
</dbReference>
<feature type="transmembrane region" description="Helical" evidence="9">
    <location>
        <begin position="226"/>
        <end position="245"/>
    </location>
</feature>
<keyword evidence="12" id="KW-1185">Reference proteome</keyword>
<proteinExistence type="inferred from homology"/>
<feature type="transmembrane region" description="Helical" evidence="9">
    <location>
        <begin position="136"/>
        <end position="156"/>
    </location>
</feature>
<evidence type="ECO:0000256" key="2">
    <source>
        <dbReference type="ARBA" id="ARBA00009706"/>
    </source>
</evidence>
<evidence type="ECO:0000256" key="7">
    <source>
        <dbReference type="ARBA" id="ARBA00023180"/>
    </source>
</evidence>
<organism evidence="11 12">
    <name type="scientific">Chiloscyllium punctatum</name>
    <name type="common">Brownbanded bambooshark</name>
    <name type="synonym">Hemiscyllium punctatum</name>
    <dbReference type="NCBI Taxonomy" id="137246"/>
    <lineage>
        <taxon>Eukaryota</taxon>
        <taxon>Metazoa</taxon>
        <taxon>Chordata</taxon>
        <taxon>Craniata</taxon>
        <taxon>Vertebrata</taxon>
        <taxon>Chondrichthyes</taxon>
        <taxon>Elasmobranchii</taxon>
        <taxon>Galeomorphii</taxon>
        <taxon>Galeoidea</taxon>
        <taxon>Orectolobiformes</taxon>
        <taxon>Hemiscylliidae</taxon>
        <taxon>Chiloscyllium</taxon>
    </lineage>
</organism>
<name>A0A401SXU8_CHIPU</name>
<evidence type="ECO:0000256" key="8">
    <source>
        <dbReference type="ARBA" id="ARBA00040182"/>
    </source>
</evidence>
<evidence type="ECO:0000256" key="6">
    <source>
        <dbReference type="ARBA" id="ARBA00023136"/>
    </source>
</evidence>
<dbReference type="STRING" id="137246.A0A401SXU8"/>
<evidence type="ECO:0000256" key="1">
    <source>
        <dbReference type="ARBA" id="ARBA00004141"/>
    </source>
</evidence>
<feature type="signal peptide" evidence="10">
    <location>
        <begin position="1"/>
        <end position="23"/>
    </location>
</feature>
<feature type="transmembrane region" description="Helical" evidence="9">
    <location>
        <begin position="368"/>
        <end position="393"/>
    </location>
</feature>
<evidence type="ECO:0000256" key="3">
    <source>
        <dbReference type="ARBA" id="ARBA00022692"/>
    </source>
</evidence>
<feature type="chain" id="PRO_5019131273" description="Transmembrane protein 161A" evidence="10">
    <location>
        <begin position="24"/>
        <end position="486"/>
    </location>
</feature>
<dbReference type="OMA" id="CGISWIG"/>
<dbReference type="Pfam" id="PF10268">
    <property type="entry name" value="Tmemb_161AB"/>
    <property type="match status" value="1"/>
</dbReference>
<dbReference type="GO" id="GO:0016020">
    <property type="term" value="C:membrane"/>
    <property type="evidence" value="ECO:0007669"/>
    <property type="project" value="UniProtKB-SubCell"/>
</dbReference>
<accession>A0A401SXU8</accession>
<evidence type="ECO:0000256" key="10">
    <source>
        <dbReference type="SAM" id="SignalP"/>
    </source>
</evidence>
<dbReference type="OrthoDB" id="784140at2759"/>
<sequence>MGVIGVQLVVSLLMATLMQRLAPHYSIGRWLLCNGSLFRYKHPSDEELRALAGKQKHKVKRDRRQNGMTETKPERVPKDINLCLEAKPITPLDALVLRYFLDYLWLMDFVLYATLVYIFTEAYYSLLPVQGEVNVGVLWCLLTLAFSIKVLFSLMTHYFRTEEGGERSVCLTFAFLFVLIAMLVLVVREDYLEFGLEPGFANLYENVEVFLKQQGVDIWPYSISRLVFKLVIVGLSSFIGACLTFPGLRLSQTHLDALKMTADKPLIQILLQANFLSPIIVLLLWVKPITRDFVMKTPLGKEQMQLMSDTTYNTVRLWIIIMLCALRLTVTRYHLQAYLNLAEKGVDLMKKEAGNIPMIEIQRKVSRVFCYLCVVTMQYLGPVILLLHSTLLLKVLGDYSWGFYPESPQVSPSLDVTSEFSGTAPNEEERYEVTVSRIKAFLSTIFHIFTPLFYRGLFSFLTWWLAACQVVTNLFGLYFHQYMVTS</sequence>